<protein>
    <submittedName>
        <fullName evidence="1">Uncharacterized protein</fullName>
    </submittedName>
</protein>
<dbReference type="AlphaFoldDB" id="A0A1I5DYZ8"/>
<dbReference type="Proteomes" id="UP000199011">
    <property type="component" value="Unassembled WGS sequence"/>
</dbReference>
<evidence type="ECO:0000313" key="2">
    <source>
        <dbReference type="Proteomes" id="UP000199011"/>
    </source>
</evidence>
<keyword evidence="2" id="KW-1185">Reference proteome</keyword>
<name>A0A1I5DYZ8_9GAMM</name>
<gene>
    <name evidence="1" type="ORF">SAMN05421579_14916</name>
</gene>
<proteinExistence type="predicted"/>
<reference evidence="2" key="1">
    <citation type="submission" date="2016-10" db="EMBL/GenBank/DDBJ databases">
        <authorList>
            <person name="Varghese N."/>
            <person name="Submissions S."/>
        </authorList>
    </citation>
    <scope>NUCLEOTIDE SEQUENCE [LARGE SCALE GENOMIC DNA]</scope>
    <source>
        <strain evidence="2">DSM 16522</strain>
    </source>
</reference>
<sequence length="37" mass="4222">MSDVNKLENTVLKCPFYPSQYDIGIGDYHLSTPFTVK</sequence>
<accession>A0A1I5DYZ8</accession>
<dbReference type="EMBL" id="FOVO01000049">
    <property type="protein sequence ID" value="SFO04495.1"/>
    <property type="molecule type" value="Genomic_DNA"/>
</dbReference>
<organism evidence="1 2">
    <name type="scientific">Xenorhabdus japonica</name>
    <dbReference type="NCBI Taxonomy" id="53341"/>
    <lineage>
        <taxon>Bacteria</taxon>
        <taxon>Pseudomonadati</taxon>
        <taxon>Pseudomonadota</taxon>
        <taxon>Gammaproteobacteria</taxon>
        <taxon>Enterobacterales</taxon>
        <taxon>Morganellaceae</taxon>
        <taxon>Xenorhabdus</taxon>
    </lineage>
</organism>
<evidence type="ECO:0000313" key="1">
    <source>
        <dbReference type="EMBL" id="SFO04495.1"/>
    </source>
</evidence>